<evidence type="ECO:0000313" key="3">
    <source>
        <dbReference type="Proteomes" id="UP000789390"/>
    </source>
</evidence>
<dbReference type="Proteomes" id="UP000789390">
    <property type="component" value="Unassembled WGS sequence"/>
</dbReference>
<dbReference type="SUPFAM" id="SSF50692">
    <property type="entry name" value="ADC-like"/>
    <property type="match status" value="1"/>
</dbReference>
<keyword evidence="3" id="KW-1185">Reference proteome</keyword>
<dbReference type="OrthoDB" id="27435at2759"/>
<comment type="caution">
    <text evidence="2">The sequence shown here is derived from an EMBL/GenBank/DDBJ whole genome shotgun (WGS) entry which is preliminary data.</text>
</comment>
<name>A0A8J2WE43_9CRUS</name>
<dbReference type="AlphaFoldDB" id="A0A8J2WE43"/>
<gene>
    <name evidence="2" type="ORF">DGAL_LOCUS206</name>
</gene>
<sequence>MLYCLLRGGDLLFKRVMSENNFGGNLPTYVLNKQFNPIWMTVENDLNEDGVVYLSKDTIDSLELSTGDSILIKGKKNRETVCIPHADEAIFALNEMRMDSSIRDYLRVSLGDQVLVSPVKYSKYGKIIHVLNEDAAIYTESDAHGLVEYLLNVHLLEDQADVTSTVDEKVDEKKLVLNSSVGRPTLEIQSQLGEENEVA</sequence>
<dbReference type="EMBL" id="CAKKLH010000001">
    <property type="protein sequence ID" value="CAH0098159.1"/>
    <property type="molecule type" value="Genomic_DNA"/>
</dbReference>
<dbReference type="Pfam" id="PF02359">
    <property type="entry name" value="CDC48_N"/>
    <property type="match status" value="1"/>
</dbReference>
<dbReference type="InterPro" id="IPR003338">
    <property type="entry name" value="CDC4_N-term_subdom"/>
</dbReference>
<feature type="domain" description="CDC48 N-terminal subdomain" evidence="1">
    <location>
        <begin position="39"/>
        <end position="121"/>
    </location>
</feature>
<evidence type="ECO:0000313" key="2">
    <source>
        <dbReference type="EMBL" id="CAH0098159.1"/>
    </source>
</evidence>
<accession>A0A8J2WE43</accession>
<proteinExistence type="predicted"/>
<evidence type="ECO:0000259" key="1">
    <source>
        <dbReference type="SMART" id="SM01073"/>
    </source>
</evidence>
<organism evidence="2 3">
    <name type="scientific">Daphnia galeata</name>
    <dbReference type="NCBI Taxonomy" id="27404"/>
    <lineage>
        <taxon>Eukaryota</taxon>
        <taxon>Metazoa</taxon>
        <taxon>Ecdysozoa</taxon>
        <taxon>Arthropoda</taxon>
        <taxon>Crustacea</taxon>
        <taxon>Branchiopoda</taxon>
        <taxon>Diplostraca</taxon>
        <taxon>Cladocera</taxon>
        <taxon>Anomopoda</taxon>
        <taxon>Daphniidae</taxon>
        <taxon>Daphnia</taxon>
    </lineage>
</organism>
<dbReference type="InterPro" id="IPR009010">
    <property type="entry name" value="Asp_de-COase-like_dom_sf"/>
</dbReference>
<dbReference type="SMART" id="SM01073">
    <property type="entry name" value="CDC48_N"/>
    <property type="match status" value="1"/>
</dbReference>
<protein>
    <recommendedName>
        <fullName evidence="1">CDC48 N-terminal subdomain domain-containing protein</fullName>
    </recommendedName>
</protein>
<reference evidence="2" key="1">
    <citation type="submission" date="2021-11" db="EMBL/GenBank/DDBJ databases">
        <authorList>
            <person name="Schell T."/>
        </authorList>
    </citation>
    <scope>NUCLEOTIDE SEQUENCE</scope>
    <source>
        <strain evidence="2">M5</strain>
    </source>
</reference>
<dbReference type="Gene3D" id="2.40.40.20">
    <property type="match status" value="1"/>
</dbReference>